<dbReference type="InterPro" id="IPR001734">
    <property type="entry name" value="Na/solute_symporter"/>
</dbReference>
<dbReference type="InParanoid" id="A0A146G558"/>
<name>A0A146G558_TERSA</name>
<feature type="transmembrane region" description="Helical" evidence="7">
    <location>
        <begin position="6"/>
        <end position="23"/>
    </location>
</feature>
<evidence type="ECO:0000256" key="5">
    <source>
        <dbReference type="ARBA" id="ARBA00023136"/>
    </source>
</evidence>
<gene>
    <name evidence="8" type="ORF">TSACC_2931</name>
</gene>
<feature type="transmembrane region" description="Helical" evidence="7">
    <location>
        <begin position="182"/>
        <end position="207"/>
    </location>
</feature>
<evidence type="ECO:0000313" key="8">
    <source>
        <dbReference type="EMBL" id="GAT32532.1"/>
    </source>
</evidence>
<feature type="transmembrane region" description="Helical" evidence="7">
    <location>
        <begin position="67"/>
        <end position="91"/>
    </location>
</feature>
<feature type="transmembrane region" description="Helical" evidence="7">
    <location>
        <begin position="424"/>
        <end position="443"/>
    </location>
</feature>
<dbReference type="InterPro" id="IPR038377">
    <property type="entry name" value="Na/Glc_symporter_sf"/>
</dbReference>
<dbReference type="OrthoDB" id="9789704at2"/>
<feature type="transmembrane region" description="Helical" evidence="7">
    <location>
        <begin position="43"/>
        <end position="61"/>
    </location>
</feature>
<dbReference type="EMBL" id="BDCO01000002">
    <property type="protein sequence ID" value="GAT32532.1"/>
    <property type="molecule type" value="Genomic_DNA"/>
</dbReference>
<dbReference type="Pfam" id="PF00474">
    <property type="entry name" value="SSF"/>
    <property type="match status" value="1"/>
</dbReference>
<comment type="caution">
    <text evidence="8">The sequence shown here is derived from an EMBL/GenBank/DDBJ whole genome shotgun (WGS) entry which is preliminary data.</text>
</comment>
<accession>A0A146G558</accession>
<proteinExistence type="inferred from homology"/>
<evidence type="ECO:0000256" key="7">
    <source>
        <dbReference type="SAM" id="Phobius"/>
    </source>
</evidence>
<evidence type="ECO:0000256" key="1">
    <source>
        <dbReference type="ARBA" id="ARBA00004141"/>
    </source>
</evidence>
<evidence type="ECO:0000313" key="9">
    <source>
        <dbReference type="Proteomes" id="UP000076023"/>
    </source>
</evidence>
<feature type="transmembrane region" description="Helical" evidence="7">
    <location>
        <begin position="533"/>
        <end position="550"/>
    </location>
</feature>
<dbReference type="PANTHER" id="PTHR11819:SF195">
    <property type="entry name" value="SODIUM_GLUCOSE COTRANSPORTER 4"/>
    <property type="match status" value="1"/>
</dbReference>
<dbReference type="RefSeq" id="WP_075078363.1">
    <property type="nucleotide sequence ID" value="NZ_BDCO01000002.1"/>
</dbReference>
<organism evidence="8 9">
    <name type="scientific">Terrimicrobium sacchariphilum</name>
    <dbReference type="NCBI Taxonomy" id="690879"/>
    <lineage>
        <taxon>Bacteria</taxon>
        <taxon>Pseudomonadati</taxon>
        <taxon>Verrucomicrobiota</taxon>
        <taxon>Terrimicrobiia</taxon>
        <taxon>Terrimicrobiales</taxon>
        <taxon>Terrimicrobiaceae</taxon>
        <taxon>Terrimicrobium</taxon>
    </lineage>
</organism>
<sequence length="600" mass="64515">MLTIYDYAVVALYFVLLLGVGWLSRRFARNSSEYFRGGGEMAWWLVGASAFMASFSAWTFTGAAGLAYQYGAIVLVMYLGNTLSFVLNAIWLAEPCRQMRVVVVMEAVRARLGRINEQFFTWMTLPLQVIGSAITLYGLAIFCAPAFGFDLKLVIIGAGLVVLIATTLGGSWAVATGDFLQALMLLGITLVVFAHSLMAVGGFSGLIEKLPATHLDFTASQASGMGILWVVATLLERLSAGNNLLGATRYLSARNGRDARRASLLAAGLFAIGSLIWFVPPMAARALGMDMAALMPGLSQPAEGAYVAIAHRFLPAGLLGLMVTGMISATMSSMDHGLNRNSGIFVRSFYLPILRPQAGERELVVAGRAATIVCGLLIISLALLYSTWKDVGVLQLMLNASVMLGIPTAVPTLWCLITRRSPDWAAWTTVIFCLAISTLLGLLPNIHGVQSLAATLGFTPWLEYIRTHSYALVALISFSLGSLWYLGSGFLPGSRHSPARREQVDAFFATMRRPLSEKETCSPAEISRQSFRIGRMAVVWGGLMALLLLVPNTLEGRIAVAFCAAFIAGVGGLLIFTSRRSTRAKQSAAAVESEPLVETP</sequence>
<keyword evidence="4 7" id="KW-1133">Transmembrane helix</keyword>
<dbReference type="PROSITE" id="PS50283">
    <property type="entry name" value="NA_SOLUT_SYMP_3"/>
    <property type="match status" value="1"/>
</dbReference>
<evidence type="ECO:0000256" key="3">
    <source>
        <dbReference type="ARBA" id="ARBA00022692"/>
    </source>
</evidence>
<dbReference type="STRING" id="690879.TSACC_2931"/>
<dbReference type="GO" id="GO:0005886">
    <property type="term" value="C:plasma membrane"/>
    <property type="evidence" value="ECO:0007669"/>
    <property type="project" value="TreeGrafter"/>
</dbReference>
<dbReference type="PANTHER" id="PTHR11819">
    <property type="entry name" value="SOLUTE CARRIER FAMILY 5"/>
    <property type="match status" value="1"/>
</dbReference>
<evidence type="ECO:0000256" key="2">
    <source>
        <dbReference type="ARBA" id="ARBA00006434"/>
    </source>
</evidence>
<feature type="transmembrane region" description="Helical" evidence="7">
    <location>
        <begin position="304"/>
        <end position="327"/>
    </location>
</feature>
<evidence type="ECO:0000256" key="4">
    <source>
        <dbReference type="ARBA" id="ARBA00022989"/>
    </source>
</evidence>
<dbReference type="GO" id="GO:0005412">
    <property type="term" value="F:D-glucose:sodium symporter activity"/>
    <property type="evidence" value="ECO:0007669"/>
    <property type="project" value="TreeGrafter"/>
</dbReference>
<feature type="transmembrane region" description="Helical" evidence="7">
    <location>
        <begin position="153"/>
        <end position="175"/>
    </location>
</feature>
<dbReference type="AlphaFoldDB" id="A0A146G558"/>
<reference evidence="9" key="1">
    <citation type="journal article" date="2017" name="Genome Announc.">
        <title>Draft Genome Sequence of Terrimicrobium sacchariphilum NM-5T, a Facultative Anaerobic Soil Bacterium of the Class Spartobacteria.</title>
        <authorList>
            <person name="Qiu Y.L."/>
            <person name="Tourlousse D.M."/>
            <person name="Matsuura N."/>
            <person name="Ohashi A."/>
            <person name="Sekiguchi Y."/>
        </authorList>
    </citation>
    <scope>NUCLEOTIDE SEQUENCE [LARGE SCALE GENOMIC DNA]</scope>
    <source>
        <strain evidence="9">NM-5</strain>
    </source>
</reference>
<protein>
    <submittedName>
        <fullName evidence="8">Na+/proline symporter</fullName>
    </submittedName>
</protein>
<feature type="transmembrane region" description="Helical" evidence="7">
    <location>
        <begin position="363"/>
        <end position="385"/>
    </location>
</feature>
<feature type="transmembrane region" description="Helical" evidence="7">
    <location>
        <begin position="397"/>
        <end position="417"/>
    </location>
</feature>
<feature type="transmembrane region" description="Helical" evidence="7">
    <location>
        <begin position="227"/>
        <end position="251"/>
    </location>
</feature>
<keyword evidence="5 7" id="KW-0472">Membrane</keyword>
<feature type="transmembrane region" description="Helical" evidence="7">
    <location>
        <begin position="119"/>
        <end position="147"/>
    </location>
</feature>
<feature type="transmembrane region" description="Helical" evidence="7">
    <location>
        <begin position="556"/>
        <end position="576"/>
    </location>
</feature>
<dbReference type="Proteomes" id="UP000076023">
    <property type="component" value="Unassembled WGS sequence"/>
</dbReference>
<comment type="subcellular location">
    <subcellularLocation>
        <location evidence="1">Membrane</location>
        <topology evidence="1">Multi-pass membrane protein</topology>
    </subcellularLocation>
</comment>
<keyword evidence="3 7" id="KW-0812">Transmembrane</keyword>
<feature type="transmembrane region" description="Helical" evidence="7">
    <location>
        <begin position="470"/>
        <end position="491"/>
    </location>
</feature>
<keyword evidence="9" id="KW-1185">Reference proteome</keyword>
<evidence type="ECO:0000256" key="6">
    <source>
        <dbReference type="RuleBase" id="RU362091"/>
    </source>
</evidence>
<comment type="similarity">
    <text evidence="2 6">Belongs to the sodium:solute symporter (SSF) (TC 2.A.21) family.</text>
</comment>
<dbReference type="Gene3D" id="1.20.1730.10">
    <property type="entry name" value="Sodium/glucose cotransporter"/>
    <property type="match status" value="1"/>
</dbReference>
<feature type="transmembrane region" description="Helical" evidence="7">
    <location>
        <begin position="263"/>
        <end position="284"/>
    </location>
</feature>